<keyword evidence="2" id="KW-1185">Reference proteome</keyword>
<comment type="caution">
    <text evidence="1">The sequence shown here is derived from an EMBL/GenBank/DDBJ whole genome shotgun (WGS) entry which is preliminary data.</text>
</comment>
<organism evidence="1 2">
    <name type="scientific">Halocalculus aciditolerans</name>
    <dbReference type="NCBI Taxonomy" id="1383812"/>
    <lineage>
        <taxon>Archaea</taxon>
        <taxon>Methanobacteriati</taxon>
        <taxon>Methanobacteriota</taxon>
        <taxon>Stenosarchaea group</taxon>
        <taxon>Halobacteria</taxon>
        <taxon>Halobacteriales</taxon>
        <taxon>Halobacteriaceae</taxon>
        <taxon>Halocalculus</taxon>
    </lineage>
</organism>
<proteinExistence type="predicted"/>
<name>A0A830FF29_9EURY</name>
<reference evidence="1" key="1">
    <citation type="journal article" date="2014" name="Int. J. Syst. Evol. Microbiol.">
        <title>Complete genome sequence of Corynebacterium casei LMG S-19264T (=DSM 44701T), isolated from a smear-ripened cheese.</title>
        <authorList>
            <consortium name="US DOE Joint Genome Institute (JGI-PGF)"/>
            <person name="Walter F."/>
            <person name="Albersmeier A."/>
            <person name="Kalinowski J."/>
            <person name="Ruckert C."/>
        </authorList>
    </citation>
    <scope>NUCLEOTIDE SEQUENCE</scope>
    <source>
        <strain evidence="1">JCM 19596</strain>
    </source>
</reference>
<dbReference type="EMBL" id="BMPG01000004">
    <property type="protein sequence ID" value="GGL69235.1"/>
    <property type="molecule type" value="Genomic_DNA"/>
</dbReference>
<sequence length="67" mass="7528">MVLRSALLAIGVLELLRPKKLVDFWMRLAAKGGQDVELRSWVYAAARLEGLCILLWLFLQRSAGDDA</sequence>
<evidence type="ECO:0000313" key="1">
    <source>
        <dbReference type="EMBL" id="GGL69235.1"/>
    </source>
</evidence>
<dbReference type="AlphaFoldDB" id="A0A830FF29"/>
<accession>A0A830FF29</accession>
<gene>
    <name evidence="1" type="ORF">GCM10009039_29000</name>
</gene>
<dbReference type="OrthoDB" id="260081at2157"/>
<dbReference type="Proteomes" id="UP000607197">
    <property type="component" value="Unassembled WGS sequence"/>
</dbReference>
<reference evidence="1" key="2">
    <citation type="submission" date="2020-09" db="EMBL/GenBank/DDBJ databases">
        <authorList>
            <person name="Sun Q."/>
            <person name="Ohkuma M."/>
        </authorList>
    </citation>
    <scope>NUCLEOTIDE SEQUENCE</scope>
    <source>
        <strain evidence="1">JCM 19596</strain>
    </source>
</reference>
<protein>
    <submittedName>
        <fullName evidence="1">Uncharacterized protein</fullName>
    </submittedName>
</protein>
<dbReference type="RefSeq" id="WP_188980189.1">
    <property type="nucleotide sequence ID" value="NZ_BMPG01000004.1"/>
</dbReference>
<evidence type="ECO:0000313" key="2">
    <source>
        <dbReference type="Proteomes" id="UP000607197"/>
    </source>
</evidence>